<keyword evidence="1" id="KW-0378">Hydrolase</keyword>
<dbReference type="EMBL" id="FOFG01000006">
    <property type="protein sequence ID" value="SEQ62231.1"/>
    <property type="molecule type" value="Genomic_DNA"/>
</dbReference>
<dbReference type="InterPro" id="IPR001969">
    <property type="entry name" value="Aspartic_peptidase_AS"/>
</dbReference>
<keyword evidence="1" id="KW-0645">Protease</keyword>
<evidence type="ECO:0000313" key="2">
    <source>
        <dbReference type="Proteomes" id="UP000199647"/>
    </source>
</evidence>
<proteinExistence type="predicted"/>
<dbReference type="Proteomes" id="UP000199647">
    <property type="component" value="Unassembled WGS sequence"/>
</dbReference>
<reference evidence="1 2" key="1">
    <citation type="submission" date="2016-10" db="EMBL/GenBank/DDBJ databases">
        <authorList>
            <person name="de Groot N.N."/>
        </authorList>
    </citation>
    <scope>NUCLEOTIDE SEQUENCE [LARGE SCALE GENOMIC DNA]</scope>
    <source>
        <strain evidence="1 2">A52C2</strain>
    </source>
</reference>
<protein>
    <submittedName>
        <fullName evidence="1">Aspartyl protease family protein</fullName>
    </submittedName>
</protein>
<keyword evidence="2" id="KW-1185">Reference proteome</keyword>
<accession>A0A1H9HIQ6</accession>
<sequence length="176" mass="18482">MRGLVTFCVVLGVVSLAGPKLVTLYREARTQRSQTVQVPVGGRAPPAVPAATADGELRIQVAPDGHYYLVAAVNGRDVHFVVDTGASTVALRETDARTAGLHIIGSDYSLPVSTANGRTYAAPVTLDSVAVGGIEVDGIQAAVLPDDKLQISLLGGTFLNRLQRFEASRGTLLFQN</sequence>
<dbReference type="NCBIfam" id="TIGR02281">
    <property type="entry name" value="clan_AA_DTGA"/>
    <property type="match status" value="1"/>
</dbReference>
<dbReference type="Gene3D" id="2.40.70.10">
    <property type="entry name" value="Acid Proteases"/>
    <property type="match status" value="1"/>
</dbReference>
<dbReference type="CDD" id="cd05483">
    <property type="entry name" value="retropepsin_like_bacteria"/>
    <property type="match status" value="1"/>
</dbReference>
<organism evidence="1 2">
    <name type="scientific">Faunimonas pinastri</name>
    <dbReference type="NCBI Taxonomy" id="1855383"/>
    <lineage>
        <taxon>Bacteria</taxon>
        <taxon>Pseudomonadati</taxon>
        <taxon>Pseudomonadota</taxon>
        <taxon>Alphaproteobacteria</taxon>
        <taxon>Hyphomicrobiales</taxon>
        <taxon>Afifellaceae</taxon>
        <taxon>Faunimonas</taxon>
    </lineage>
</organism>
<dbReference type="InterPro" id="IPR011969">
    <property type="entry name" value="Clan_AA_Asp_peptidase_C"/>
</dbReference>
<dbReference type="AlphaFoldDB" id="A0A1H9HIQ6"/>
<dbReference type="Pfam" id="PF13975">
    <property type="entry name" value="gag-asp_proteas"/>
    <property type="match status" value="1"/>
</dbReference>
<dbReference type="PROSITE" id="PS00141">
    <property type="entry name" value="ASP_PROTEASE"/>
    <property type="match status" value="1"/>
</dbReference>
<dbReference type="RefSeq" id="WP_092496427.1">
    <property type="nucleotide sequence ID" value="NZ_FOFG01000006.1"/>
</dbReference>
<dbReference type="STRING" id="1855383.SAMN05216548_10655"/>
<dbReference type="InterPro" id="IPR034122">
    <property type="entry name" value="Retropepsin-like_bacterial"/>
</dbReference>
<dbReference type="GO" id="GO:0004190">
    <property type="term" value="F:aspartic-type endopeptidase activity"/>
    <property type="evidence" value="ECO:0007669"/>
    <property type="project" value="InterPro"/>
</dbReference>
<gene>
    <name evidence="1" type="ORF">SAMN05216548_10655</name>
</gene>
<dbReference type="GO" id="GO:0006508">
    <property type="term" value="P:proteolysis"/>
    <property type="evidence" value="ECO:0007669"/>
    <property type="project" value="UniProtKB-KW"/>
</dbReference>
<dbReference type="OrthoDB" id="7595324at2"/>
<dbReference type="InterPro" id="IPR021109">
    <property type="entry name" value="Peptidase_aspartic_dom_sf"/>
</dbReference>
<evidence type="ECO:0000313" key="1">
    <source>
        <dbReference type="EMBL" id="SEQ62231.1"/>
    </source>
</evidence>
<name>A0A1H9HIQ6_9HYPH</name>
<dbReference type="SUPFAM" id="SSF50630">
    <property type="entry name" value="Acid proteases"/>
    <property type="match status" value="1"/>
</dbReference>